<evidence type="ECO:0000313" key="2">
    <source>
        <dbReference type="Proteomes" id="UP000596742"/>
    </source>
</evidence>
<dbReference type="AlphaFoldDB" id="A0A8B6CRY0"/>
<dbReference type="InterPro" id="IPR011042">
    <property type="entry name" value="6-blade_b-propeller_TolB-like"/>
</dbReference>
<keyword evidence="2" id="KW-1185">Reference proteome</keyword>
<dbReference type="Gene3D" id="2.120.10.30">
    <property type="entry name" value="TolB, C-terminal domain"/>
    <property type="match status" value="1"/>
</dbReference>
<dbReference type="OrthoDB" id="6144678at2759"/>
<gene>
    <name evidence="1" type="ORF">MGAL_10B005049</name>
</gene>
<protein>
    <submittedName>
        <fullName evidence="1">Uncharacterized protein</fullName>
    </submittedName>
</protein>
<dbReference type="Proteomes" id="UP000596742">
    <property type="component" value="Unassembled WGS sequence"/>
</dbReference>
<comment type="caution">
    <text evidence="1">The sequence shown here is derived from an EMBL/GenBank/DDBJ whole genome shotgun (WGS) entry which is preliminary data.</text>
</comment>
<name>A0A8B6CRY0_MYTGA</name>
<sequence length="121" mass="13785">MDMSGKRLRTIGGKYAEGGIYHITTTHDRIYCTNIYQNLVYCCSMTGEDIWTFTVQSLVNPRGISADGDQNVFVVGLSSKNLMMIQHDGKDSKMLLSKFDGLTSQFPYITIETRNYCWFVM</sequence>
<dbReference type="EMBL" id="UYJE01002253">
    <property type="protein sequence ID" value="VDI09064.1"/>
    <property type="molecule type" value="Genomic_DNA"/>
</dbReference>
<dbReference type="SUPFAM" id="SSF101898">
    <property type="entry name" value="NHL repeat"/>
    <property type="match status" value="1"/>
</dbReference>
<evidence type="ECO:0000313" key="1">
    <source>
        <dbReference type="EMBL" id="VDI09064.1"/>
    </source>
</evidence>
<accession>A0A8B6CRY0</accession>
<reference evidence="1" key="1">
    <citation type="submission" date="2018-11" db="EMBL/GenBank/DDBJ databases">
        <authorList>
            <person name="Alioto T."/>
            <person name="Alioto T."/>
        </authorList>
    </citation>
    <scope>NUCLEOTIDE SEQUENCE</scope>
</reference>
<organism evidence="1 2">
    <name type="scientific">Mytilus galloprovincialis</name>
    <name type="common">Mediterranean mussel</name>
    <dbReference type="NCBI Taxonomy" id="29158"/>
    <lineage>
        <taxon>Eukaryota</taxon>
        <taxon>Metazoa</taxon>
        <taxon>Spiralia</taxon>
        <taxon>Lophotrochozoa</taxon>
        <taxon>Mollusca</taxon>
        <taxon>Bivalvia</taxon>
        <taxon>Autobranchia</taxon>
        <taxon>Pteriomorphia</taxon>
        <taxon>Mytilida</taxon>
        <taxon>Mytiloidea</taxon>
        <taxon>Mytilidae</taxon>
        <taxon>Mytilinae</taxon>
        <taxon>Mytilus</taxon>
    </lineage>
</organism>
<proteinExistence type="predicted"/>